<dbReference type="RefSeq" id="WP_251513135.1">
    <property type="nucleotide sequence ID" value="NZ_JAMBON010000009.1"/>
</dbReference>
<reference evidence="2" key="1">
    <citation type="journal article" date="2019" name="Int. J. Syst. Evol. Microbiol.">
        <title>The Global Catalogue of Microorganisms (GCM) 10K type strain sequencing project: providing services to taxonomists for standard genome sequencing and annotation.</title>
        <authorList>
            <consortium name="The Broad Institute Genomics Platform"/>
            <consortium name="The Broad Institute Genome Sequencing Center for Infectious Disease"/>
            <person name="Wu L."/>
            <person name="Ma J."/>
        </authorList>
    </citation>
    <scope>NUCLEOTIDE SEQUENCE [LARGE SCALE GENOMIC DNA]</scope>
    <source>
        <strain evidence="2">CGMCC 1.12376</strain>
    </source>
</reference>
<dbReference type="CDD" id="cd07516">
    <property type="entry name" value="HAD_Pase"/>
    <property type="match status" value="1"/>
</dbReference>
<dbReference type="Pfam" id="PF08282">
    <property type="entry name" value="Hydrolase_3"/>
    <property type="match status" value="2"/>
</dbReference>
<proteinExistence type="predicted"/>
<keyword evidence="2" id="KW-1185">Reference proteome</keyword>
<keyword evidence="1" id="KW-0378">Hydrolase</keyword>
<dbReference type="Gene3D" id="3.40.50.1000">
    <property type="entry name" value="HAD superfamily/HAD-like"/>
    <property type="match status" value="1"/>
</dbReference>
<dbReference type="SFLD" id="SFLDS00003">
    <property type="entry name" value="Haloacid_Dehalogenase"/>
    <property type="match status" value="1"/>
</dbReference>
<dbReference type="EC" id="3.1.3.-" evidence="1"/>
<dbReference type="InterPro" id="IPR036412">
    <property type="entry name" value="HAD-like_sf"/>
</dbReference>
<dbReference type="InterPro" id="IPR023214">
    <property type="entry name" value="HAD_sf"/>
</dbReference>
<evidence type="ECO:0000313" key="2">
    <source>
        <dbReference type="Proteomes" id="UP001597221"/>
    </source>
</evidence>
<dbReference type="GO" id="GO:0016787">
    <property type="term" value="F:hydrolase activity"/>
    <property type="evidence" value="ECO:0007669"/>
    <property type="project" value="UniProtKB-KW"/>
</dbReference>
<dbReference type="NCBIfam" id="TIGR01484">
    <property type="entry name" value="HAD-SF-IIB"/>
    <property type="match status" value="1"/>
</dbReference>
<comment type="caution">
    <text evidence="1">The sequence shown here is derived from an EMBL/GenBank/DDBJ whole genome shotgun (WGS) entry which is preliminary data.</text>
</comment>
<dbReference type="Proteomes" id="UP001597221">
    <property type="component" value="Unassembled WGS sequence"/>
</dbReference>
<dbReference type="PANTHER" id="PTHR10000:SF55">
    <property type="entry name" value="5-AMINO-6-(5-PHOSPHO-D-RIBITYLAMINO)URACIL PHOSPHATASE YCSE"/>
    <property type="match status" value="1"/>
</dbReference>
<dbReference type="PANTHER" id="PTHR10000">
    <property type="entry name" value="PHOSPHOSERINE PHOSPHATASE"/>
    <property type="match status" value="1"/>
</dbReference>
<accession>A0ABW4HRJ2</accession>
<dbReference type="Gene3D" id="3.30.1240.10">
    <property type="match status" value="1"/>
</dbReference>
<name>A0ABW4HRJ2_9BACI</name>
<organism evidence="1 2">
    <name type="scientific">Oceanobacillus luteolus</name>
    <dbReference type="NCBI Taxonomy" id="1274358"/>
    <lineage>
        <taxon>Bacteria</taxon>
        <taxon>Bacillati</taxon>
        <taxon>Bacillota</taxon>
        <taxon>Bacilli</taxon>
        <taxon>Bacillales</taxon>
        <taxon>Bacillaceae</taxon>
        <taxon>Oceanobacillus</taxon>
    </lineage>
</organism>
<dbReference type="PROSITE" id="PS01229">
    <property type="entry name" value="COF_2"/>
    <property type="match status" value="1"/>
</dbReference>
<dbReference type="SFLD" id="SFLDG01144">
    <property type="entry name" value="C2.B.4:_PGP_Like"/>
    <property type="match status" value="1"/>
</dbReference>
<gene>
    <name evidence="1" type="ORF">ACFSBH_06575</name>
</gene>
<protein>
    <submittedName>
        <fullName evidence="1">Cof-type HAD-IIB family hydrolase</fullName>
        <ecNumber evidence="1">3.1.3.-</ecNumber>
    </submittedName>
</protein>
<dbReference type="PROSITE" id="PS01228">
    <property type="entry name" value="COF_1"/>
    <property type="match status" value="1"/>
</dbReference>
<dbReference type="EMBL" id="JBHUDE010000034">
    <property type="protein sequence ID" value="MFD1607310.1"/>
    <property type="molecule type" value="Genomic_DNA"/>
</dbReference>
<dbReference type="SUPFAM" id="SSF56784">
    <property type="entry name" value="HAD-like"/>
    <property type="match status" value="1"/>
</dbReference>
<dbReference type="SFLD" id="SFLDG01140">
    <property type="entry name" value="C2.B:_Phosphomannomutase_and_P"/>
    <property type="match status" value="1"/>
</dbReference>
<sequence>MKDIKLIALDMDGTLLNDDHEVSERNRKAIEKALEMDVHVVLSTGRGFATCYPYAVDLKLPSYLISANGAEIWTMEKELLRRNGLKAEMMEKLYNIASQVGVGMWMIATEGAFREEIPTDFDNYEWLKFGCYTEDQQKLDILVKEFSKYEELELSNSLPTNIEVNAKGVSKAQALHFLCDRIGITMENVMACGDSLNDIKMIQEAGIGVAMGNAQEAIKKVADYMTVTNNEGGVGEAIEKFVLSR</sequence>
<evidence type="ECO:0000313" key="1">
    <source>
        <dbReference type="EMBL" id="MFD1607310.1"/>
    </source>
</evidence>
<dbReference type="InterPro" id="IPR006379">
    <property type="entry name" value="HAD-SF_hydro_IIB"/>
</dbReference>